<dbReference type="EMBL" id="JAWWNJ010000007">
    <property type="protein sequence ID" value="KAK7052741.1"/>
    <property type="molecule type" value="Genomic_DNA"/>
</dbReference>
<evidence type="ECO:0000313" key="7">
    <source>
        <dbReference type="EMBL" id="KAK7052741.1"/>
    </source>
</evidence>
<protein>
    <submittedName>
        <fullName evidence="7">Fungal-trans domain-containing protein</fullName>
    </submittedName>
</protein>
<keyword evidence="5" id="KW-0539">Nucleus</keyword>
<dbReference type="PANTHER" id="PTHR47338:SF29">
    <property type="entry name" value="ZN(2)-C6 FUNGAL-TYPE DOMAIN-CONTAINING PROTEIN"/>
    <property type="match status" value="1"/>
</dbReference>
<proteinExistence type="predicted"/>
<dbReference type="Gene3D" id="4.10.240.10">
    <property type="entry name" value="Zn(2)-C6 fungal-type DNA-binding domain"/>
    <property type="match status" value="1"/>
</dbReference>
<dbReference type="Proteomes" id="UP001362999">
    <property type="component" value="Unassembled WGS sequence"/>
</dbReference>
<name>A0AAW0DM76_9AGAR</name>
<keyword evidence="4" id="KW-0804">Transcription</keyword>
<evidence type="ECO:0000256" key="6">
    <source>
        <dbReference type="SAM" id="MobiDB-lite"/>
    </source>
</evidence>
<dbReference type="GO" id="GO:0008270">
    <property type="term" value="F:zinc ion binding"/>
    <property type="evidence" value="ECO:0007669"/>
    <property type="project" value="InterPro"/>
</dbReference>
<dbReference type="GO" id="GO:0005634">
    <property type="term" value="C:nucleus"/>
    <property type="evidence" value="ECO:0007669"/>
    <property type="project" value="UniProtKB-SubCell"/>
</dbReference>
<accession>A0AAW0DM76</accession>
<keyword evidence="3" id="KW-0805">Transcription regulation</keyword>
<reference evidence="7 8" key="1">
    <citation type="journal article" date="2024" name="J Genomics">
        <title>Draft genome sequencing and assembly of Favolaschia claudopus CIRM-BRFM 2984 isolated from oak limbs.</title>
        <authorList>
            <person name="Navarro D."/>
            <person name="Drula E."/>
            <person name="Chaduli D."/>
            <person name="Cazenave R."/>
            <person name="Ahrendt S."/>
            <person name="Wang J."/>
            <person name="Lipzen A."/>
            <person name="Daum C."/>
            <person name="Barry K."/>
            <person name="Grigoriev I.V."/>
            <person name="Favel A."/>
            <person name="Rosso M.N."/>
            <person name="Martin F."/>
        </authorList>
    </citation>
    <scope>NUCLEOTIDE SEQUENCE [LARGE SCALE GENOMIC DNA]</scope>
    <source>
        <strain evidence="7 8">CIRM-BRFM 2984</strain>
    </source>
</reference>
<feature type="non-terminal residue" evidence="7">
    <location>
        <position position="1"/>
    </location>
</feature>
<keyword evidence="2" id="KW-0479">Metal-binding</keyword>
<evidence type="ECO:0000256" key="2">
    <source>
        <dbReference type="ARBA" id="ARBA00022723"/>
    </source>
</evidence>
<sequence>KCDAARPQCGQCARTPLFEDCEYPDGGVSSTQLLEDQISSLEGRIERLQSVSRQGTPHSSWTPSPSASQGQQTADMRTMIQNFLRHSSQFGFFLNVNKFQMAIINGVGERPTPVLVDVVSLWAIHLSNSESPPSLSNSNNHEATYLSTALRSVSDALSGTHTHNTIIHSIQAAILLSQYFIRNNRFLEGKYHLTAAISLVVGSGLHRIRAPAEQSAFPSAQSRARSSGNRRLPPPRDALEEAERVGAFWTALRLDSCWTTVDGSANNLAYNNNADSDVRIDTPWPLDIDSFDINNNQILATANTDTIGAFLANHPDNGTSATALHAKATILFDKASRLGWTYRLDLPNRDLQQFYAAFTAIDTRIESFKLQIPPVEFNPTSRELLLVHCLAHAATIQLHSPLAGDGDAPRLRVLDTARAVVRCLQAVPLQALGLVDPIMGPVLALSCQVFITELRRLRRHRPADAYRQALSLEEGSLRSATDSLLTAMAVLAPRCPLMDTQLRSVQQAYQGLG</sequence>
<dbReference type="CDD" id="cd12148">
    <property type="entry name" value="fungal_TF_MHR"/>
    <property type="match status" value="1"/>
</dbReference>
<dbReference type="AlphaFoldDB" id="A0AAW0DM76"/>
<keyword evidence="8" id="KW-1185">Reference proteome</keyword>
<feature type="non-terminal residue" evidence="7">
    <location>
        <position position="513"/>
    </location>
</feature>
<evidence type="ECO:0000256" key="3">
    <source>
        <dbReference type="ARBA" id="ARBA00023015"/>
    </source>
</evidence>
<comment type="subcellular location">
    <subcellularLocation>
        <location evidence="1">Nucleus</location>
    </subcellularLocation>
</comment>
<evidence type="ECO:0000256" key="5">
    <source>
        <dbReference type="ARBA" id="ARBA00023242"/>
    </source>
</evidence>
<gene>
    <name evidence="7" type="ORF">R3P38DRAFT_2861709</name>
</gene>
<dbReference type="PANTHER" id="PTHR47338">
    <property type="entry name" value="ZN(II)2CYS6 TRANSCRIPTION FACTOR (EUROFUNG)-RELATED"/>
    <property type="match status" value="1"/>
</dbReference>
<dbReference type="GO" id="GO:0000981">
    <property type="term" value="F:DNA-binding transcription factor activity, RNA polymerase II-specific"/>
    <property type="evidence" value="ECO:0007669"/>
    <property type="project" value="InterPro"/>
</dbReference>
<evidence type="ECO:0000256" key="4">
    <source>
        <dbReference type="ARBA" id="ARBA00023163"/>
    </source>
</evidence>
<comment type="caution">
    <text evidence="7">The sequence shown here is derived from an EMBL/GenBank/DDBJ whole genome shotgun (WGS) entry which is preliminary data.</text>
</comment>
<dbReference type="InterPro" id="IPR050815">
    <property type="entry name" value="TF_fung"/>
</dbReference>
<organism evidence="7 8">
    <name type="scientific">Favolaschia claudopus</name>
    <dbReference type="NCBI Taxonomy" id="2862362"/>
    <lineage>
        <taxon>Eukaryota</taxon>
        <taxon>Fungi</taxon>
        <taxon>Dikarya</taxon>
        <taxon>Basidiomycota</taxon>
        <taxon>Agaricomycotina</taxon>
        <taxon>Agaricomycetes</taxon>
        <taxon>Agaricomycetidae</taxon>
        <taxon>Agaricales</taxon>
        <taxon>Marasmiineae</taxon>
        <taxon>Mycenaceae</taxon>
        <taxon>Favolaschia</taxon>
    </lineage>
</organism>
<dbReference type="InterPro" id="IPR036864">
    <property type="entry name" value="Zn2-C6_fun-type_DNA-bd_sf"/>
</dbReference>
<feature type="region of interest" description="Disordered" evidence="6">
    <location>
        <begin position="212"/>
        <end position="237"/>
    </location>
</feature>
<feature type="region of interest" description="Disordered" evidence="6">
    <location>
        <begin position="50"/>
        <end position="73"/>
    </location>
</feature>
<evidence type="ECO:0000256" key="1">
    <source>
        <dbReference type="ARBA" id="ARBA00004123"/>
    </source>
</evidence>
<feature type="compositionally biased region" description="Polar residues" evidence="6">
    <location>
        <begin position="216"/>
        <end position="229"/>
    </location>
</feature>
<evidence type="ECO:0000313" key="8">
    <source>
        <dbReference type="Proteomes" id="UP001362999"/>
    </source>
</evidence>